<evidence type="ECO:0000256" key="4">
    <source>
        <dbReference type="ARBA" id="ARBA00022840"/>
    </source>
</evidence>
<dbReference type="InterPro" id="IPR014721">
    <property type="entry name" value="Ribsml_uS5_D2-typ_fold_subgr"/>
</dbReference>
<dbReference type="EC" id="2.7.1.177" evidence="7"/>
<keyword evidence="4" id="KW-0067">ATP-binding</keyword>
<evidence type="ECO:0000313" key="8">
    <source>
        <dbReference type="Proteomes" id="UP000027946"/>
    </source>
</evidence>
<dbReference type="GO" id="GO:0016301">
    <property type="term" value="F:kinase activity"/>
    <property type="evidence" value="ECO:0007669"/>
    <property type="project" value="UniProtKB-KW"/>
</dbReference>
<dbReference type="InterPro" id="IPR006204">
    <property type="entry name" value="GHMP_kinase_N_dom"/>
</dbReference>
<name>A0A069RHM7_PEPLI</name>
<dbReference type="SUPFAM" id="SSF54211">
    <property type="entry name" value="Ribosomal protein S5 domain 2-like"/>
    <property type="match status" value="1"/>
</dbReference>
<dbReference type="Pfam" id="PF08544">
    <property type="entry name" value="GHMP_kinases_C"/>
    <property type="match status" value="1"/>
</dbReference>
<feature type="domain" description="GHMP kinase C-terminal" evidence="6">
    <location>
        <begin position="194"/>
        <end position="257"/>
    </location>
</feature>
<keyword evidence="2" id="KW-0547">Nucleotide-binding</keyword>
<evidence type="ECO:0000259" key="6">
    <source>
        <dbReference type="Pfam" id="PF08544"/>
    </source>
</evidence>
<evidence type="ECO:0000313" key="7">
    <source>
        <dbReference type="EMBL" id="KDR96511.1"/>
    </source>
</evidence>
<dbReference type="InterPro" id="IPR020568">
    <property type="entry name" value="Ribosomal_Su5_D2-typ_SF"/>
</dbReference>
<dbReference type="PANTHER" id="PTHR43527">
    <property type="entry name" value="4-DIPHOSPHOCYTIDYL-2-C-METHYL-D-ERYTHRITOL KINASE, CHLOROPLASTIC"/>
    <property type="match status" value="1"/>
</dbReference>
<keyword evidence="1 7" id="KW-0808">Transferase</keyword>
<evidence type="ECO:0000256" key="1">
    <source>
        <dbReference type="ARBA" id="ARBA00022679"/>
    </source>
</evidence>
<reference evidence="7 8" key="1">
    <citation type="submission" date="2014-03" db="EMBL/GenBank/DDBJ databases">
        <title>Genome sequence of Clostridium litorale W6, DSM 5388.</title>
        <authorList>
            <person name="Poehlein A."/>
            <person name="Jagirdar A."/>
            <person name="Khonsari B."/>
            <person name="Chibani C.M."/>
            <person name="Gutierrez Gutierrez D.A."/>
            <person name="Davydova E."/>
            <person name="Alghaithi H.S."/>
            <person name="Nair K.P."/>
            <person name="Dhamotharan K."/>
            <person name="Chandran L."/>
            <person name="G W."/>
            <person name="Daniel R."/>
        </authorList>
    </citation>
    <scope>NUCLEOTIDE SEQUENCE [LARGE SCALE GENOMIC DNA]</scope>
    <source>
        <strain evidence="7 8">W6</strain>
    </source>
</reference>
<dbReference type="Gene3D" id="3.30.230.10">
    <property type="match status" value="1"/>
</dbReference>
<comment type="caution">
    <text evidence="7">The sequence shown here is derived from an EMBL/GenBank/DDBJ whole genome shotgun (WGS) entry which is preliminary data.</text>
</comment>
<dbReference type="Pfam" id="PF00288">
    <property type="entry name" value="GHMP_kinases_N"/>
    <property type="match status" value="1"/>
</dbReference>
<dbReference type="STRING" id="1121324.CLIT_2c01170"/>
<evidence type="ECO:0000259" key="5">
    <source>
        <dbReference type="Pfam" id="PF00288"/>
    </source>
</evidence>
<organism evidence="7 8">
    <name type="scientific">Peptoclostridium litorale DSM 5388</name>
    <dbReference type="NCBI Taxonomy" id="1121324"/>
    <lineage>
        <taxon>Bacteria</taxon>
        <taxon>Bacillati</taxon>
        <taxon>Bacillota</taxon>
        <taxon>Clostridia</taxon>
        <taxon>Peptostreptococcales</taxon>
        <taxon>Peptoclostridiaceae</taxon>
        <taxon>Peptoclostridium</taxon>
    </lineage>
</organism>
<evidence type="ECO:0000256" key="2">
    <source>
        <dbReference type="ARBA" id="ARBA00022741"/>
    </source>
</evidence>
<dbReference type="InterPro" id="IPR013750">
    <property type="entry name" value="GHMP_kinase_C_dom"/>
</dbReference>
<accession>A0A069RHM7</accession>
<protein>
    <submittedName>
        <fullName evidence="7">L-threonine kinase PduX</fullName>
        <ecNumber evidence="7">2.7.1.177</ecNumber>
    </submittedName>
</protein>
<dbReference type="EMBL" id="JJMM01000002">
    <property type="protein sequence ID" value="KDR96511.1"/>
    <property type="molecule type" value="Genomic_DNA"/>
</dbReference>
<keyword evidence="8" id="KW-1185">Reference proteome</keyword>
<gene>
    <name evidence="7" type="primary">pduX</name>
    <name evidence="7" type="ORF">CLIT_2c01170</name>
</gene>
<sequence length="293" mass="31736">MIRAVCPASCGELIQGYIFGGEKLISYAVDMYSTVSLYEGKRPDDMPIDMEKAYRAVDETFRLCGYSSEESKDIAIDIDSQISAGKGMASSTADICAAIACASEYIGRKLSKEEVAGICTGIEPTDSTIFNTLTLFDHVGGDICRDYGKNIESGVILIEGREIIDTVSFHKKGLHGLIRSGERQMKRALELFEEGLCEQDMGKIGQAAIISGLERQNVLPKRGLEALIEKSMELGAYGVNVAHSGSTVGVLYPQDKVDMGKLIYEIGKLEIVKAAKSVESCTIVQGGAKLQYM</sequence>
<dbReference type="eggNOG" id="COG4542">
    <property type="taxonomic scope" value="Bacteria"/>
</dbReference>
<dbReference type="RefSeq" id="WP_038260969.1">
    <property type="nucleotide sequence ID" value="NZ_FSRH01000001.1"/>
</dbReference>
<dbReference type="Proteomes" id="UP000027946">
    <property type="component" value="Unassembled WGS sequence"/>
</dbReference>
<dbReference type="InterPro" id="IPR012363">
    <property type="entry name" value="PduX"/>
</dbReference>
<dbReference type="GO" id="GO:0005524">
    <property type="term" value="F:ATP binding"/>
    <property type="evidence" value="ECO:0007669"/>
    <property type="project" value="UniProtKB-KW"/>
</dbReference>
<dbReference type="PANTHER" id="PTHR43527:SF1">
    <property type="entry name" value="L-THREONINE KINASE"/>
    <property type="match status" value="1"/>
</dbReference>
<keyword evidence="3 7" id="KW-0418">Kinase</keyword>
<dbReference type="PIRSF" id="PIRSF033887">
    <property type="entry name" value="PduX"/>
    <property type="match status" value="1"/>
</dbReference>
<proteinExistence type="predicted"/>
<feature type="domain" description="GHMP kinase N-terminal" evidence="5">
    <location>
        <begin position="53"/>
        <end position="123"/>
    </location>
</feature>
<dbReference type="OrthoDB" id="4548147at2"/>
<dbReference type="AlphaFoldDB" id="A0A069RHM7"/>
<evidence type="ECO:0000256" key="3">
    <source>
        <dbReference type="ARBA" id="ARBA00022777"/>
    </source>
</evidence>